<dbReference type="Proteomes" id="UP000000763">
    <property type="component" value="Chromosome 9"/>
</dbReference>
<dbReference type="Gramene" id="Os09t0537000-01">
    <property type="protein sequence ID" value="Os09t0537000-01"/>
    <property type="gene ID" value="Os09g0537000"/>
</dbReference>
<gene>
    <name evidence="2" type="ordered locus">Os09g0537000</name>
</gene>
<dbReference type="AlphaFoldDB" id="A0A0N7KR66"/>
<name>A0A0N7KR66_ORYSJ</name>
<dbReference type="KEGG" id="dosa:Os09g0537000"/>
<organism evidence="2 3">
    <name type="scientific">Oryza sativa subsp. japonica</name>
    <name type="common">Rice</name>
    <dbReference type="NCBI Taxonomy" id="39947"/>
    <lineage>
        <taxon>Eukaryota</taxon>
        <taxon>Viridiplantae</taxon>
        <taxon>Streptophyta</taxon>
        <taxon>Embryophyta</taxon>
        <taxon>Tracheophyta</taxon>
        <taxon>Spermatophyta</taxon>
        <taxon>Magnoliopsida</taxon>
        <taxon>Liliopsida</taxon>
        <taxon>Poales</taxon>
        <taxon>Poaceae</taxon>
        <taxon>BOP clade</taxon>
        <taxon>Oryzoideae</taxon>
        <taxon>Oryzeae</taxon>
        <taxon>Oryzinae</taxon>
        <taxon>Oryza</taxon>
        <taxon>Oryza sativa</taxon>
    </lineage>
</organism>
<evidence type="ECO:0000313" key="3">
    <source>
        <dbReference type="Proteomes" id="UP000000763"/>
    </source>
</evidence>
<feature type="region of interest" description="Disordered" evidence="1">
    <location>
        <begin position="59"/>
        <end position="78"/>
    </location>
</feature>
<reference evidence="3" key="2">
    <citation type="journal article" date="2008" name="Nucleic Acids Res.">
        <title>The rice annotation project database (RAP-DB): 2008 update.</title>
        <authorList>
            <consortium name="The rice annotation project (RAP)"/>
        </authorList>
    </citation>
    <scope>GENOME REANNOTATION</scope>
    <source>
        <strain evidence="3">cv. Nipponbare</strain>
    </source>
</reference>
<dbReference type="EMBL" id="AP008215">
    <property type="protein sequence ID" value="BAF25703.1"/>
    <property type="molecule type" value="Genomic_DNA"/>
</dbReference>
<evidence type="ECO:0000313" key="2">
    <source>
        <dbReference type="EMBL" id="BAF25703.1"/>
    </source>
</evidence>
<sequence>MPTAPPPVLLHLPWQRHPNLRSWFRTATAWAWRVAVASSLRFGRRKAGEAAAGAARSAPLMATSKVSRKPAGAPWAPGASARLKNELWETSMPGARSSSLLLQAPGLTKRVVSSGGMASASDPHHLLLQPYESRDVPLPLSWLCLLSIRHAISGD</sequence>
<accession>A0A0N7KR66</accession>
<evidence type="ECO:0000256" key="1">
    <source>
        <dbReference type="SAM" id="MobiDB-lite"/>
    </source>
</evidence>
<reference evidence="2 3" key="1">
    <citation type="journal article" date="2005" name="Nature">
        <title>The map-based sequence of the rice genome.</title>
        <authorList>
            <consortium name="International rice genome sequencing project (IRGSP)"/>
            <person name="Matsumoto T."/>
            <person name="Wu J."/>
            <person name="Kanamori H."/>
            <person name="Katayose Y."/>
            <person name="Fujisawa M."/>
            <person name="Namiki N."/>
            <person name="Mizuno H."/>
            <person name="Yamamoto K."/>
            <person name="Antonio B.A."/>
            <person name="Baba T."/>
            <person name="Sakata K."/>
            <person name="Nagamura Y."/>
            <person name="Aoki H."/>
            <person name="Arikawa K."/>
            <person name="Arita K."/>
            <person name="Bito T."/>
            <person name="Chiden Y."/>
            <person name="Fujitsuka N."/>
            <person name="Fukunaka R."/>
            <person name="Hamada M."/>
            <person name="Harada C."/>
            <person name="Hayashi A."/>
            <person name="Hijishita S."/>
            <person name="Honda M."/>
            <person name="Hosokawa S."/>
            <person name="Ichikawa Y."/>
            <person name="Idonuma A."/>
            <person name="Iijima M."/>
            <person name="Ikeda M."/>
            <person name="Ikeno M."/>
            <person name="Ito K."/>
            <person name="Ito S."/>
            <person name="Ito T."/>
            <person name="Ito Y."/>
            <person name="Ito Y."/>
            <person name="Iwabuchi A."/>
            <person name="Kamiya K."/>
            <person name="Karasawa W."/>
            <person name="Kurita K."/>
            <person name="Katagiri S."/>
            <person name="Kikuta A."/>
            <person name="Kobayashi H."/>
            <person name="Kobayashi N."/>
            <person name="Machita K."/>
            <person name="Maehara T."/>
            <person name="Masukawa M."/>
            <person name="Mizubayashi T."/>
            <person name="Mukai Y."/>
            <person name="Nagasaki H."/>
            <person name="Nagata Y."/>
            <person name="Naito S."/>
            <person name="Nakashima M."/>
            <person name="Nakama Y."/>
            <person name="Nakamichi Y."/>
            <person name="Nakamura M."/>
            <person name="Meguro A."/>
            <person name="Negishi M."/>
            <person name="Ohta I."/>
            <person name="Ohta T."/>
            <person name="Okamoto M."/>
            <person name="Ono N."/>
            <person name="Saji S."/>
            <person name="Sakaguchi M."/>
            <person name="Sakai K."/>
            <person name="Shibata M."/>
            <person name="Shimokawa T."/>
            <person name="Song J."/>
            <person name="Takazaki Y."/>
            <person name="Terasawa K."/>
            <person name="Tsugane M."/>
            <person name="Tsuji K."/>
            <person name="Ueda S."/>
            <person name="Waki K."/>
            <person name="Yamagata H."/>
            <person name="Yamamoto M."/>
            <person name="Yamamoto S."/>
            <person name="Yamane H."/>
            <person name="Yoshiki S."/>
            <person name="Yoshihara R."/>
            <person name="Yukawa K."/>
            <person name="Zhong H."/>
            <person name="Yano M."/>
            <person name="Yuan Q."/>
            <person name="Ouyang S."/>
            <person name="Liu J."/>
            <person name="Jones K.M."/>
            <person name="Gansberger K."/>
            <person name="Moffat K."/>
            <person name="Hill J."/>
            <person name="Bera J."/>
            <person name="Fadrosh D."/>
            <person name="Jin S."/>
            <person name="Johri S."/>
            <person name="Kim M."/>
            <person name="Overton L."/>
            <person name="Reardon M."/>
            <person name="Tsitrin T."/>
            <person name="Vuong H."/>
            <person name="Weaver B."/>
            <person name="Ciecko A."/>
            <person name="Tallon L."/>
            <person name="Jackson J."/>
            <person name="Pai G."/>
            <person name="Aken S.V."/>
            <person name="Utterback T."/>
            <person name="Reidmuller S."/>
            <person name="Feldblyum T."/>
            <person name="Hsiao J."/>
            <person name="Zismann V."/>
            <person name="Iobst S."/>
            <person name="de Vazeille A.R."/>
            <person name="Buell C.R."/>
            <person name="Ying K."/>
            <person name="Li Y."/>
            <person name="Lu T."/>
            <person name="Huang Y."/>
            <person name="Zhao Q."/>
            <person name="Feng Q."/>
            <person name="Zhang L."/>
            <person name="Zhu J."/>
            <person name="Weng Q."/>
            <person name="Mu J."/>
            <person name="Lu Y."/>
            <person name="Fan D."/>
            <person name="Liu Y."/>
            <person name="Guan J."/>
            <person name="Zhang Y."/>
            <person name="Yu S."/>
            <person name="Liu X."/>
            <person name="Zhang Y."/>
            <person name="Hong G."/>
            <person name="Han B."/>
            <person name="Choisne N."/>
            <person name="Demange N."/>
            <person name="Orjeda G."/>
            <person name="Samain S."/>
            <person name="Cattolico L."/>
            <person name="Pelletier E."/>
            <person name="Couloux A."/>
            <person name="Segurens B."/>
            <person name="Wincker P."/>
            <person name="D'Hont A."/>
            <person name="Scarpelli C."/>
            <person name="Weissenbach J."/>
            <person name="Salanoubat M."/>
            <person name="Quetier F."/>
            <person name="Yu Y."/>
            <person name="Kim H.R."/>
            <person name="Rambo T."/>
            <person name="Currie J."/>
            <person name="Collura K."/>
            <person name="Luo M."/>
            <person name="Yang T."/>
            <person name="Ammiraju J.S.S."/>
            <person name="Engler F."/>
            <person name="Soderlund C."/>
            <person name="Wing R.A."/>
            <person name="Palmer L.E."/>
            <person name="de la Bastide M."/>
            <person name="Spiegel L."/>
            <person name="Nascimento L."/>
            <person name="Zutavern T."/>
            <person name="O'Shaughnessy A."/>
            <person name="Dike S."/>
            <person name="Dedhia N."/>
            <person name="Preston R."/>
            <person name="Balija V."/>
            <person name="McCombie W.R."/>
            <person name="Chow T."/>
            <person name="Chen H."/>
            <person name="Chung M."/>
            <person name="Chen C."/>
            <person name="Shaw J."/>
            <person name="Wu H."/>
            <person name="Hsiao K."/>
            <person name="Chao Y."/>
            <person name="Chu M."/>
            <person name="Cheng C."/>
            <person name="Hour A."/>
            <person name="Lee P."/>
            <person name="Lin S."/>
            <person name="Lin Y."/>
            <person name="Liou J."/>
            <person name="Liu S."/>
            <person name="Hsing Y."/>
            <person name="Raghuvanshi S."/>
            <person name="Mohanty A."/>
            <person name="Bharti A.K."/>
            <person name="Gaur A."/>
            <person name="Gupta V."/>
            <person name="Kumar D."/>
            <person name="Ravi V."/>
            <person name="Vij S."/>
            <person name="Kapur A."/>
            <person name="Khurana P."/>
            <person name="Khurana P."/>
            <person name="Khurana J.P."/>
            <person name="Tyagi A.K."/>
            <person name="Gaikwad K."/>
            <person name="Singh A."/>
            <person name="Dalal V."/>
            <person name="Srivastava S."/>
            <person name="Dixit A."/>
            <person name="Pal A.K."/>
            <person name="Ghazi I.A."/>
            <person name="Yadav M."/>
            <person name="Pandit A."/>
            <person name="Bhargava A."/>
            <person name="Sureshbabu K."/>
            <person name="Batra K."/>
            <person name="Sharma T.R."/>
            <person name="Mohapatra T."/>
            <person name="Singh N.K."/>
            <person name="Messing J."/>
            <person name="Nelson A.B."/>
            <person name="Fuks G."/>
            <person name="Kavchok S."/>
            <person name="Keizer G."/>
            <person name="Linton E."/>
            <person name="Llaca V."/>
            <person name="Song R."/>
            <person name="Tanyolac B."/>
            <person name="Young S."/>
            <person name="Ho-Il K."/>
            <person name="Hahn J.H."/>
            <person name="Sangsakoo G."/>
            <person name="Vanavichit A."/>
            <person name="de Mattos Luiz.A.T."/>
            <person name="Zimmer P.D."/>
            <person name="Malone G."/>
            <person name="Dellagostin O."/>
            <person name="de Oliveira A.C."/>
            <person name="Bevan M."/>
            <person name="Bancroft I."/>
            <person name="Minx P."/>
            <person name="Cordum H."/>
            <person name="Wilson R."/>
            <person name="Cheng Z."/>
            <person name="Jin W."/>
            <person name="Jiang J."/>
            <person name="Leong S.A."/>
            <person name="Iwama H."/>
            <person name="Gojobori T."/>
            <person name="Itoh T."/>
            <person name="Niimura Y."/>
            <person name="Fujii Y."/>
            <person name="Habara T."/>
            <person name="Sakai H."/>
            <person name="Sato Y."/>
            <person name="Wilson G."/>
            <person name="Kumar K."/>
            <person name="McCouch S."/>
            <person name="Juretic N."/>
            <person name="Hoen D."/>
            <person name="Wright S."/>
            <person name="Bruskiewich R."/>
            <person name="Bureau T."/>
            <person name="Miyao A."/>
            <person name="Hirochika H."/>
            <person name="Nishikawa T."/>
            <person name="Kadowaki K."/>
            <person name="Sugiura M."/>
            <person name="Burr B."/>
            <person name="Sasaki T."/>
        </authorList>
    </citation>
    <scope>NUCLEOTIDE SEQUENCE [LARGE SCALE GENOMIC DNA]</scope>
    <source>
        <strain evidence="3">cv. Nipponbare</strain>
    </source>
</reference>
<proteinExistence type="predicted"/>
<protein>
    <submittedName>
        <fullName evidence="2">Os09g0537000 protein</fullName>
    </submittedName>
</protein>